<keyword evidence="3" id="KW-1185">Reference proteome</keyword>
<proteinExistence type="predicted"/>
<evidence type="ECO:0000313" key="3">
    <source>
        <dbReference type="Proteomes" id="UP000827092"/>
    </source>
</evidence>
<feature type="compositionally biased region" description="Polar residues" evidence="1">
    <location>
        <begin position="182"/>
        <end position="192"/>
    </location>
</feature>
<evidence type="ECO:0000313" key="2">
    <source>
        <dbReference type="EMBL" id="KAG8196902.1"/>
    </source>
</evidence>
<organism evidence="2 3">
    <name type="scientific">Oedothorax gibbosus</name>
    <dbReference type="NCBI Taxonomy" id="931172"/>
    <lineage>
        <taxon>Eukaryota</taxon>
        <taxon>Metazoa</taxon>
        <taxon>Ecdysozoa</taxon>
        <taxon>Arthropoda</taxon>
        <taxon>Chelicerata</taxon>
        <taxon>Arachnida</taxon>
        <taxon>Araneae</taxon>
        <taxon>Araneomorphae</taxon>
        <taxon>Entelegynae</taxon>
        <taxon>Araneoidea</taxon>
        <taxon>Linyphiidae</taxon>
        <taxon>Erigoninae</taxon>
        <taxon>Oedothorax</taxon>
    </lineage>
</organism>
<reference evidence="2 3" key="1">
    <citation type="journal article" date="2022" name="Nat. Ecol. Evol.">
        <title>A masculinizing supergene underlies an exaggerated male reproductive morph in a spider.</title>
        <authorList>
            <person name="Hendrickx F."/>
            <person name="De Corte Z."/>
            <person name="Sonet G."/>
            <person name="Van Belleghem S.M."/>
            <person name="Kostlbacher S."/>
            <person name="Vangestel C."/>
        </authorList>
    </citation>
    <scope>NUCLEOTIDE SEQUENCE [LARGE SCALE GENOMIC DNA]</scope>
    <source>
        <strain evidence="2">W744_W776</strain>
    </source>
</reference>
<comment type="caution">
    <text evidence="2">The sequence shown here is derived from an EMBL/GenBank/DDBJ whole genome shotgun (WGS) entry which is preliminary data.</text>
</comment>
<feature type="region of interest" description="Disordered" evidence="1">
    <location>
        <begin position="242"/>
        <end position="309"/>
    </location>
</feature>
<sequence>MSSHDRKSASLFKKLLKQNMMTSDSFIKASEAQIIQFNKFLIQEAELQTAALYKRKEMLDEVMSLLHEDSLNQRQVKRVIILLHRLNMKVTANSTIEGLHPNAVKQHTSGKIKKVDTEKPQDFKSWTLLKKAEEKRLESLKHDWKELNNWLMEISGPTSKVNESRGSHSKKKNSKKEVSKSQVETCFNNPDQTIKKDIGLSRPSANKVGIKAPYQNNQQNVRNAKSKEKNVTSLYGQLPQKQIGSNQGKIRKGKSKEKNVFERLYPKPRVPKLTSKEAKSKNSKKSSFEKTGSFDTDPVKNSETFEESREFHPNLDILNELDFADTSKQFNEIPLRKLSFVVDPKDSFFFNRDWITNDKKTEPNLKLMSNSTDLYQVDTKDSFLEHRTKTKNDVKTSIFDVINSPKTKPPKDKEKELWNHVYFGQKVSSMDSRTDEGELLADILKFFPILKEKLVVDEEVQSSEDFNGDGEDSLDDEIVLYTRDDTKSYGEDVMRFEDLARMELSLDEILRKEEMDPTQNGTFK</sequence>
<feature type="region of interest" description="Disordered" evidence="1">
    <location>
        <begin position="157"/>
        <end position="197"/>
    </location>
</feature>
<dbReference type="AlphaFoldDB" id="A0AAV6VJB7"/>
<dbReference type="Proteomes" id="UP000827092">
    <property type="component" value="Unassembled WGS sequence"/>
</dbReference>
<accession>A0AAV6VJB7</accession>
<feature type="compositionally biased region" description="Basic and acidic residues" evidence="1">
    <location>
        <begin position="256"/>
        <end position="265"/>
    </location>
</feature>
<evidence type="ECO:0000256" key="1">
    <source>
        <dbReference type="SAM" id="MobiDB-lite"/>
    </source>
</evidence>
<gene>
    <name evidence="2" type="ORF">JTE90_027609</name>
</gene>
<protein>
    <submittedName>
        <fullName evidence="2">Uncharacterized protein</fullName>
    </submittedName>
</protein>
<dbReference type="EMBL" id="JAFNEN010000063">
    <property type="protein sequence ID" value="KAG8196902.1"/>
    <property type="molecule type" value="Genomic_DNA"/>
</dbReference>
<feature type="compositionally biased region" description="Polar residues" evidence="1">
    <location>
        <begin position="289"/>
        <end position="302"/>
    </location>
</feature>
<name>A0AAV6VJB7_9ARAC</name>